<dbReference type="AlphaFoldDB" id="A0A6J3MHN3"/>
<proteinExistence type="predicted"/>
<evidence type="ECO:0000313" key="2">
    <source>
        <dbReference type="RefSeq" id="XP_033464502.1"/>
    </source>
</evidence>
<accession>A0A6J3MHN3</accession>
<dbReference type="RefSeq" id="XP_033464502.1">
    <property type="nucleotide sequence ID" value="XM_033603714.1"/>
</dbReference>
<name>A0A6J3MHN3_9PEZI</name>
<organism evidence="2">
    <name type="scientific">Dissoconium aciculare CBS 342.82</name>
    <dbReference type="NCBI Taxonomy" id="1314786"/>
    <lineage>
        <taxon>Eukaryota</taxon>
        <taxon>Fungi</taxon>
        <taxon>Dikarya</taxon>
        <taxon>Ascomycota</taxon>
        <taxon>Pezizomycotina</taxon>
        <taxon>Dothideomycetes</taxon>
        <taxon>Dothideomycetidae</taxon>
        <taxon>Mycosphaerellales</taxon>
        <taxon>Dissoconiaceae</taxon>
        <taxon>Dissoconium</taxon>
    </lineage>
</organism>
<dbReference type="Proteomes" id="UP000504637">
    <property type="component" value="Unplaced"/>
</dbReference>
<reference evidence="2" key="3">
    <citation type="submission" date="2025-08" db="UniProtKB">
        <authorList>
            <consortium name="RefSeq"/>
        </authorList>
    </citation>
    <scope>IDENTIFICATION</scope>
    <source>
        <strain evidence="2">CBS 342.82</strain>
    </source>
</reference>
<gene>
    <name evidence="2" type="ORF">K489DRAFT_375565</name>
</gene>
<keyword evidence="1" id="KW-1185">Reference proteome</keyword>
<sequence>MPSIPSISSVCSLADSHDNNNYPPYTYVPRYVLYGSGAVGGPSKWTDCSAPSAHWLANRLDIHLDTAGHVYMMIDAGEFRICRREPCPWEDGWMEICGCRIPQSTM</sequence>
<evidence type="ECO:0000313" key="1">
    <source>
        <dbReference type="Proteomes" id="UP000504637"/>
    </source>
</evidence>
<dbReference type="GeneID" id="54361514"/>
<reference evidence="2" key="1">
    <citation type="submission" date="2020-01" db="EMBL/GenBank/DDBJ databases">
        <authorList>
            <consortium name="DOE Joint Genome Institute"/>
            <person name="Haridas S."/>
            <person name="Albert R."/>
            <person name="Binder M."/>
            <person name="Bloem J."/>
            <person name="Labutti K."/>
            <person name="Salamov A."/>
            <person name="Andreopoulos B."/>
            <person name="Baker S.E."/>
            <person name="Barry K."/>
            <person name="Bills G."/>
            <person name="Bluhm B.H."/>
            <person name="Cannon C."/>
            <person name="Castanera R."/>
            <person name="Culley D.E."/>
            <person name="Daum C."/>
            <person name="Ezra D."/>
            <person name="Gonzalez J.B."/>
            <person name="Henrissat B."/>
            <person name="Kuo A."/>
            <person name="Liang C."/>
            <person name="Lipzen A."/>
            <person name="Lutzoni F."/>
            <person name="Magnuson J."/>
            <person name="Mondo S."/>
            <person name="Nolan M."/>
            <person name="Ohm R."/>
            <person name="Pangilinan J."/>
            <person name="Park H.-J."/>
            <person name="Ramirez L."/>
            <person name="Alfaro M."/>
            <person name="Sun H."/>
            <person name="Tritt A."/>
            <person name="Yoshinaga Y."/>
            <person name="Zwiers L.-H."/>
            <person name="Turgeon B.G."/>
            <person name="Goodwin S.B."/>
            <person name="Spatafora J.W."/>
            <person name="Crous P.W."/>
            <person name="Grigoriev I.V."/>
        </authorList>
    </citation>
    <scope>NUCLEOTIDE SEQUENCE</scope>
    <source>
        <strain evidence="2">CBS 342.82</strain>
    </source>
</reference>
<reference evidence="2" key="2">
    <citation type="submission" date="2020-04" db="EMBL/GenBank/DDBJ databases">
        <authorList>
            <consortium name="NCBI Genome Project"/>
        </authorList>
    </citation>
    <scope>NUCLEOTIDE SEQUENCE</scope>
    <source>
        <strain evidence="2">CBS 342.82</strain>
    </source>
</reference>
<protein>
    <submittedName>
        <fullName evidence="2">Uncharacterized protein</fullName>
    </submittedName>
</protein>